<organism evidence="1 2">
    <name type="scientific">Tectimicrobiota bacterium</name>
    <dbReference type="NCBI Taxonomy" id="2528274"/>
    <lineage>
        <taxon>Bacteria</taxon>
        <taxon>Pseudomonadati</taxon>
        <taxon>Nitrospinota/Tectimicrobiota group</taxon>
        <taxon>Candidatus Tectimicrobiota</taxon>
    </lineage>
</organism>
<name>A0A933LQY0_UNCTE</name>
<evidence type="ECO:0000313" key="1">
    <source>
        <dbReference type="EMBL" id="MBI4596174.1"/>
    </source>
</evidence>
<sequence length="49" mass="5555">MIGETFEIKDLSGLVGRRTRLNWREAACTREAVDVDLPRLSDESIFCQG</sequence>
<comment type="caution">
    <text evidence="1">The sequence shown here is derived from an EMBL/GenBank/DDBJ whole genome shotgun (WGS) entry which is preliminary data.</text>
</comment>
<accession>A0A933LQY0</accession>
<protein>
    <submittedName>
        <fullName evidence="1">Uncharacterized protein</fullName>
    </submittedName>
</protein>
<dbReference type="Proteomes" id="UP000772181">
    <property type="component" value="Unassembled WGS sequence"/>
</dbReference>
<reference evidence="1" key="1">
    <citation type="submission" date="2020-07" db="EMBL/GenBank/DDBJ databases">
        <title>Huge and variable diversity of episymbiotic CPR bacteria and DPANN archaea in groundwater ecosystems.</title>
        <authorList>
            <person name="He C.Y."/>
            <person name="Keren R."/>
            <person name="Whittaker M."/>
            <person name="Farag I.F."/>
            <person name="Doudna J."/>
            <person name="Cate J.H.D."/>
            <person name="Banfield J.F."/>
        </authorList>
    </citation>
    <scope>NUCLEOTIDE SEQUENCE</scope>
    <source>
        <strain evidence="1">NC_groundwater_1482_Ag_S-0.65um_47_24</strain>
    </source>
</reference>
<evidence type="ECO:0000313" key="2">
    <source>
        <dbReference type="Proteomes" id="UP000772181"/>
    </source>
</evidence>
<dbReference type="EMBL" id="JACQWF010000327">
    <property type="protein sequence ID" value="MBI4596174.1"/>
    <property type="molecule type" value="Genomic_DNA"/>
</dbReference>
<proteinExistence type="predicted"/>
<dbReference type="AlphaFoldDB" id="A0A933LQY0"/>
<gene>
    <name evidence="1" type="ORF">HY730_07345</name>
</gene>